<dbReference type="PROSITE" id="PS51892">
    <property type="entry name" value="SUBTILASE"/>
    <property type="match status" value="1"/>
</dbReference>
<dbReference type="PROSITE" id="PS00138">
    <property type="entry name" value="SUBTILASE_SER"/>
    <property type="match status" value="1"/>
</dbReference>
<evidence type="ECO:0000256" key="1">
    <source>
        <dbReference type="ARBA" id="ARBA00022670"/>
    </source>
</evidence>
<organism evidence="6 7">
    <name type="scientific">Archangium lansingense</name>
    <dbReference type="NCBI Taxonomy" id="2995310"/>
    <lineage>
        <taxon>Bacteria</taxon>
        <taxon>Pseudomonadati</taxon>
        <taxon>Myxococcota</taxon>
        <taxon>Myxococcia</taxon>
        <taxon>Myxococcales</taxon>
        <taxon>Cystobacterineae</taxon>
        <taxon>Archangiaceae</taxon>
        <taxon>Archangium</taxon>
    </lineage>
</organism>
<evidence type="ECO:0000313" key="7">
    <source>
        <dbReference type="Proteomes" id="UP001207654"/>
    </source>
</evidence>
<feature type="domain" description="Peptidase S8/S53" evidence="5">
    <location>
        <begin position="22"/>
        <end position="80"/>
    </location>
</feature>
<proteinExistence type="inferred from homology"/>
<name>A0ABT4AMT7_9BACT</name>
<evidence type="ECO:0000259" key="5">
    <source>
        <dbReference type="Pfam" id="PF00082"/>
    </source>
</evidence>
<comment type="caution">
    <text evidence="4">Lacks conserved residue(s) required for the propagation of feature annotation.</text>
</comment>
<dbReference type="PANTHER" id="PTHR42884">
    <property type="entry name" value="PROPROTEIN CONVERTASE SUBTILISIN/KEXIN-RELATED"/>
    <property type="match status" value="1"/>
</dbReference>
<dbReference type="Gene3D" id="3.40.50.200">
    <property type="entry name" value="Peptidase S8/S53 domain"/>
    <property type="match status" value="1"/>
</dbReference>
<dbReference type="InterPro" id="IPR023828">
    <property type="entry name" value="Peptidase_S8_Ser-AS"/>
</dbReference>
<dbReference type="InterPro" id="IPR000209">
    <property type="entry name" value="Peptidase_S8/S53_dom"/>
</dbReference>
<accession>A0ABT4AMT7</accession>
<evidence type="ECO:0000313" key="6">
    <source>
        <dbReference type="EMBL" id="MCY1083003.1"/>
    </source>
</evidence>
<keyword evidence="1" id="KW-0645">Protease</keyword>
<dbReference type="EMBL" id="JAPNKA010000001">
    <property type="protein sequence ID" value="MCY1083003.1"/>
    <property type="molecule type" value="Genomic_DNA"/>
</dbReference>
<dbReference type="InterPro" id="IPR036852">
    <property type="entry name" value="Peptidase_S8/S53_dom_sf"/>
</dbReference>
<evidence type="ECO:0000256" key="2">
    <source>
        <dbReference type="ARBA" id="ARBA00022801"/>
    </source>
</evidence>
<sequence>MTAVPTTTVPIIRAQLGNTVRVGIRGGDYSYSTGTSMATPHVSAVAALVWSANSQLTNADVRRILESTAEDLVDSGAPESHEGKDVVFGYGLVQAKAAVDQAIRERK</sequence>
<comment type="similarity">
    <text evidence="4">Belongs to the peptidase S8 family.</text>
</comment>
<dbReference type="PANTHER" id="PTHR42884:SF14">
    <property type="entry name" value="NEUROENDOCRINE CONVERTASE 1"/>
    <property type="match status" value="1"/>
</dbReference>
<keyword evidence="3" id="KW-0720">Serine protease</keyword>
<dbReference type="Pfam" id="PF00082">
    <property type="entry name" value="Peptidase_S8"/>
    <property type="match status" value="1"/>
</dbReference>
<gene>
    <name evidence="6" type="ORF">OV287_51990</name>
</gene>
<reference evidence="6 7" key="1">
    <citation type="submission" date="2022-11" db="EMBL/GenBank/DDBJ databases">
        <title>Minimal conservation of predation-associated metabolite biosynthetic gene clusters underscores biosynthetic potential of Myxococcota including descriptions for ten novel species: Archangium lansinium sp. nov., Myxococcus landrumus sp. nov., Nannocystis bai.</title>
        <authorList>
            <person name="Ahearne A."/>
            <person name="Stevens C."/>
            <person name="Phillips K."/>
        </authorList>
    </citation>
    <scope>NUCLEOTIDE SEQUENCE [LARGE SCALE GENOMIC DNA]</scope>
    <source>
        <strain evidence="6 7">MIWBW</strain>
    </source>
</reference>
<evidence type="ECO:0000256" key="4">
    <source>
        <dbReference type="PROSITE-ProRule" id="PRU01240"/>
    </source>
</evidence>
<protein>
    <submittedName>
        <fullName evidence="6">S8 family serine peptidase</fullName>
    </submittedName>
</protein>
<comment type="caution">
    <text evidence="6">The sequence shown here is derived from an EMBL/GenBank/DDBJ whole genome shotgun (WGS) entry which is preliminary data.</text>
</comment>
<dbReference type="SUPFAM" id="SSF52743">
    <property type="entry name" value="Subtilisin-like"/>
    <property type="match status" value="1"/>
</dbReference>
<keyword evidence="2" id="KW-0378">Hydrolase</keyword>
<dbReference type="Proteomes" id="UP001207654">
    <property type="component" value="Unassembled WGS sequence"/>
</dbReference>
<keyword evidence="7" id="KW-1185">Reference proteome</keyword>
<evidence type="ECO:0000256" key="3">
    <source>
        <dbReference type="ARBA" id="ARBA00022825"/>
    </source>
</evidence>